<evidence type="ECO:0000256" key="1">
    <source>
        <dbReference type="SAM" id="MobiDB-lite"/>
    </source>
</evidence>
<dbReference type="EMBL" id="GBRH01269279">
    <property type="protein sequence ID" value="JAD28616.1"/>
    <property type="molecule type" value="Transcribed_RNA"/>
</dbReference>
<organism evidence="2">
    <name type="scientific">Arundo donax</name>
    <name type="common">Giant reed</name>
    <name type="synonym">Donax arundinaceus</name>
    <dbReference type="NCBI Taxonomy" id="35708"/>
    <lineage>
        <taxon>Eukaryota</taxon>
        <taxon>Viridiplantae</taxon>
        <taxon>Streptophyta</taxon>
        <taxon>Embryophyta</taxon>
        <taxon>Tracheophyta</taxon>
        <taxon>Spermatophyta</taxon>
        <taxon>Magnoliopsida</taxon>
        <taxon>Liliopsida</taxon>
        <taxon>Poales</taxon>
        <taxon>Poaceae</taxon>
        <taxon>PACMAD clade</taxon>
        <taxon>Arundinoideae</taxon>
        <taxon>Arundineae</taxon>
        <taxon>Arundo</taxon>
    </lineage>
</organism>
<sequence>MDRSGLWMVGSDQKGTCRALR</sequence>
<feature type="region of interest" description="Disordered" evidence="1">
    <location>
        <begin position="1"/>
        <end position="21"/>
    </location>
</feature>
<dbReference type="AlphaFoldDB" id="A0A0A8YQJ0"/>
<reference evidence="2" key="1">
    <citation type="submission" date="2014-09" db="EMBL/GenBank/DDBJ databases">
        <authorList>
            <person name="Magalhaes I.L.F."/>
            <person name="Oliveira U."/>
            <person name="Santos F.R."/>
            <person name="Vidigal T.H.D.A."/>
            <person name="Brescovit A.D."/>
            <person name="Santos A.J."/>
        </authorList>
    </citation>
    <scope>NUCLEOTIDE SEQUENCE</scope>
    <source>
        <tissue evidence="2">Shoot tissue taken approximately 20 cm above the soil surface</tissue>
    </source>
</reference>
<evidence type="ECO:0000313" key="2">
    <source>
        <dbReference type="EMBL" id="JAD28616.1"/>
    </source>
</evidence>
<protein>
    <submittedName>
        <fullName evidence="2">Uncharacterized protein</fullName>
    </submittedName>
</protein>
<name>A0A0A8YQJ0_ARUDO</name>
<proteinExistence type="predicted"/>
<reference evidence="2" key="2">
    <citation type="journal article" date="2015" name="Data Brief">
        <title>Shoot transcriptome of the giant reed, Arundo donax.</title>
        <authorList>
            <person name="Barrero R.A."/>
            <person name="Guerrero F.D."/>
            <person name="Moolhuijzen P."/>
            <person name="Goolsby J.A."/>
            <person name="Tidwell J."/>
            <person name="Bellgard S.E."/>
            <person name="Bellgard M.I."/>
        </authorList>
    </citation>
    <scope>NUCLEOTIDE SEQUENCE</scope>
    <source>
        <tissue evidence="2">Shoot tissue taken approximately 20 cm above the soil surface</tissue>
    </source>
</reference>
<accession>A0A0A8YQJ0</accession>